<evidence type="ECO:0000256" key="1">
    <source>
        <dbReference type="ARBA" id="ARBA00022741"/>
    </source>
</evidence>
<evidence type="ECO:0000313" key="4">
    <source>
        <dbReference type="EMBL" id="CAK0851431.1"/>
    </source>
</evidence>
<dbReference type="InterPro" id="IPR029048">
    <property type="entry name" value="HSP70_C_sf"/>
</dbReference>
<feature type="region of interest" description="Disordered" evidence="3">
    <location>
        <begin position="223"/>
        <end position="249"/>
    </location>
</feature>
<gene>
    <name evidence="4" type="ORF">PCOR1329_LOCUS43586</name>
</gene>
<dbReference type="InterPro" id="IPR013126">
    <property type="entry name" value="Hsp_70_fam"/>
</dbReference>
<keyword evidence="1" id="KW-0547">Nucleotide-binding</keyword>
<protein>
    <recommendedName>
        <fullName evidence="6">FACT complex subunit</fullName>
    </recommendedName>
</protein>
<feature type="region of interest" description="Disordered" evidence="3">
    <location>
        <begin position="278"/>
        <end position="391"/>
    </location>
</feature>
<feature type="compositionally biased region" description="Basic and acidic residues" evidence="3">
    <location>
        <begin position="303"/>
        <end position="313"/>
    </location>
</feature>
<dbReference type="EMBL" id="CAUYUJ010015238">
    <property type="protein sequence ID" value="CAK0851431.1"/>
    <property type="molecule type" value="Genomic_DNA"/>
</dbReference>
<dbReference type="PANTHER" id="PTHR45639:SF4">
    <property type="entry name" value="HSC70CB, ISOFORM G"/>
    <property type="match status" value="1"/>
</dbReference>
<accession>A0ABN9TYM2</accession>
<proteinExistence type="predicted"/>
<evidence type="ECO:0008006" key="6">
    <source>
        <dbReference type="Google" id="ProtNLM"/>
    </source>
</evidence>
<keyword evidence="5" id="KW-1185">Reference proteome</keyword>
<dbReference type="Proteomes" id="UP001189429">
    <property type="component" value="Unassembled WGS sequence"/>
</dbReference>
<dbReference type="InterPro" id="IPR029047">
    <property type="entry name" value="HSP70_peptide-bd_sf"/>
</dbReference>
<feature type="compositionally biased region" description="Low complexity" evidence="3">
    <location>
        <begin position="291"/>
        <end position="301"/>
    </location>
</feature>
<evidence type="ECO:0000256" key="2">
    <source>
        <dbReference type="ARBA" id="ARBA00022840"/>
    </source>
</evidence>
<dbReference type="Gene3D" id="1.20.1270.10">
    <property type="match status" value="1"/>
</dbReference>
<sequence length="438" mass="46600">MVAATETMSHDITREAGRVICCVVLELKPDVKLAQTLAMSSLARAIWQSDVHLAEAAFAAHFDNGPEFATILKDALTLGCHAECSNLLDDIAAAGAAAETDRLETDAAGRHNIGVGQLLRVNSCVVRSKARLHWSIAMKRVSVALSPPGILGGDLLDQRPADQGRDLAKVCALHFKAQPTDQARAAEFLTEWAAPLDWEARANQAGWPACSLSLAVGSLAPISGSQARGGRPERGTAQPGGTELGKYTVEVPSQREVKKVKVKLALSLHGTIVVQSAQMVEDEKDSEEPIPGIEPAAGAETGEPERPAADKVAEVGGDVPMPAVPSEDGSPLAGELKRESSSTLSDLLGGGGPLKKRKKVHRTELTVVPSPSCPGLPEDKVKERTESEEKMRLDMAEIEETNNKRNELESYILTMRSSIAEGQKYGAYITAQETATSL</sequence>
<dbReference type="SUPFAM" id="SSF100934">
    <property type="entry name" value="Heat shock protein 70kD (HSP70), C-terminal subdomain"/>
    <property type="match status" value="1"/>
</dbReference>
<dbReference type="Gene3D" id="2.60.34.10">
    <property type="entry name" value="Substrate Binding Domain Of DNAk, Chain A, domain 1"/>
    <property type="match status" value="1"/>
</dbReference>
<dbReference type="PANTHER" id="PTHR45639">
    <property type="entry name" value="HSC70CB, ISOFORM G-RELATED"/>
    <property type="match status" value="1"/>
</dbReference>
<evidence type="ECO:0000256" key="3">
    <source>
        <dbReference type="SAM" id="MobiDB-lite"/>
    </source>
</evidence>
<comment type="caution">
    <text evidence="4">The sequence shown here is derived from an EMBL/GenBank/DDBJ whole genome shotgun (WGS) entry which is preliminary data.</text>
</comment>
<reference evidence="4" key="1">
    <citation type="submission" date="2023-10" db="EMBL/GenBank/DDBJ databases">
        <authorList>
            <person name="Chen Y."/>
            <person name="Shah S."/>
            <person name="Dougan E. K."/>
            <person name="Thang M."/>
            <person name="Chan C."/>
        </authorList>
    </citation>
    <scope>NUCLEOTIDE SEQUENCE [LARGE SCALE GENOMIC DNA]</scope>
</reference>
<name>A0ABN9TYM2_9DINO</name>
<feature type="compositionally biased region" description="Basic and acidic residues" evidence="3">
    <location>
        <begin position="377"/>
        <end position="391"/>
    </location>
</feature>
<evidence type="ECO:0000313" key="5">
    <source>
        <dbReference type="Proteomes" id="UP001189429"/>
    </source>
</evidence>
<keyword evidence="2" id="KW-0067">ATP-binding</keyword>
<organism evidence="4 5">
    <name type="scientific">Prorocentrum cordatum</name>
    <dbReference type="NCBI Taxonomy" id="2364126"/>
    <lineage>
        <taxon>Eukaryota</taxon>
        <taxon>Sar</taxon>
        <taxon>Alveolata</taxon>
        <taxon>Dinophyceae</taxon>
        <taxon>Prorocentrales</taxon>
        <taxon>Prorocentraceae</taxon>
        <taxon>Prorocentrum</taxon>
    </lineage>
</organism>